<accession>A0A2M6WIM4</accession>
<dbReference type="InterPro" id="IPR011604">
    <property type="entry name" value="PDDEXK-like_dom_sf"/>
</dbReference>
<dbReference type="AlphaFoldDB" id="A0A2M6WIM4"/>
<dbReference type="InterPro" id="IPR038726">
    <property type="entry name" value="PDDEXK_AddAB-type"/>
</dbReference>
<dbReference type="Gene3D" id="3.90.320.10">
    <property type="match status" value="1"/>
</dbReference>
<gene>
    <name evidence="2" type="ORF">COU08_01145</name>
</gene>
<evidence type="ECO:0000259" key="1">
    <source>
        <dbReference type="Pfam" id="PF12705"/>
    </source>
</evidence>
<evidence type="ECO:0000313" key="3">
    <source>
        <dbReference type="Proteomes" id="UP000228635"/>
    </source>
</evidence>
<protein>
    <recommendedName>
        <fullName evidence="1">PD-(D/E)XK endonuclease-like domain-containing protein</fullName>
    </recommendedName>
</protein>
<name>A0A2M6WIM4_9BACT</name>
<dbReference type="Proteomes" id="UP000228635">
    <property type="component" value="Unassembled WGS sequence"/>
</dbReference>
<sequence>MYKKTSGRRSKNLFNPTSPETFKLSRSKIEMFMSCPRCFYIDRRLGIGRPSMPGFTLNTAVDELYKKEFDEHRRAGTPHPIMTEHGIEAVPYDHHMMNEWRENFKGVQVHHQPTNLIITGAVDDIWIDAHKHLIVVDYKATSTTAEITLDSEYRQAYKRQMEIYQWLMRKSGFTVSDMSYFVYANGDKSKPNFNKKLEFNVQLIPYKGNDDWVEKTIVKAKECLMHQELPAPNPHCEYCLYRTAAQEEEVIKPASPKNESNTLF</sequence>
<dbReference type="EMBL" id="PFBA01000013">
    <property type="protein sequence ID" value="PIT92584.1"/>
    <property type="molecule type" value="Genomic_DNA"/>
</dbReference>
<reference evidence="3" key="1">
    <citation type="submission" date="2017-09" db="EMBL/GenBank/DDBJ databases">
        <title>Depth-based differentiation of microbial function through sediment-hosted aquifers and enrichment of novel symbionts in the deep terrestrial subsurface.</title>
        <authorList>
            <person name="Probst A.J."/>
            <person name="Ladd B."/>
            <person name="Jarett J.K."/>
            <person name="Geller-Mcgrath D.E."/>
            <person name="Sieber C.M.K."/>
            <person name="Emerson J.B."/>
            <person name="Anantharaman K."/>
            <person name="Thomas B.C."/>
            <person name="Malmstrom R."/>
            <person name="Stieglmeier M."/>
            <person name="Klingl A."/>
            <person name="Woyke T."/>
            <person name="Ryan C.M."/>
            <person name="Banfield J.F."/>
        </authorList>
    </citation>
    <scope>NUCLEOTIDE SEQUENCE [LARGE SCALE GENOMIC DNA]</scope>
</reference>
<comment type="caution">
    <text evidence="2">The sequence shown here is derived from an EMBL/GenBank/DDBJ whole genome shotgun (WGS) entry which is preliminary data.</text>
</comment>
<dbReference type="Pfam" id="PF12705">
    <property type="entry name" value="PDDEXK_1"/>
    <property type="match status" value="1"/>
</dbReference>
<organism evidence="2 3">
    <name type="scientific">Candidatus Harrisonbacteria bacterium CG10_big_fil_rev_8_21_14_0_10_42_17</name>
    <dbReference type="NCBI Taxonomy" id="1974584"/>
    <lineage>
        <taxon>Bacteria</taxon>
        <taxon>Candidatus Harrisoniibacteriota</taxon>
    </lineage>
</organism>
<evidence type="ECO:0000313" key="2">
    <source>
        <dbReference type="EMBL" id="PIT92584.1"/>
    </source>
</evidence>
<feature type="domain" description="PD-(D/E)XK endonuclease-like" evidence="1">
    <location>
        <begin position="24"/>
        <end position="243"/>
    </location>
</feature>
<proteinExistence type="predicted"/>